<dbReference type="InterPro" id="IPR029063">
    <property type="entry name" value="SAM-dependent_MTases_sf"/>
</dbReference>
<dbReference type="GO" id="GO:0008983">
    <property type="term" value="F:protein-glutamate O-methyltransferase activity"/>
    <property type="evidence" value="ECO:0007669"/>
    <property type="project" value="UniProtKB-EC"/>
</dbReference>
<dbReference type="InterPro" id="IPR022642">
    <property type="entry name" value="CheR_C"/>
</dbReference>
<accession>A0A2G4YPP7</accession>
<evidence type="ECO:0000313" key="8">
    <source>
        <dbReference type="EMBL" id="PHZ84288.1"/>
    </source>
</evidence>
<gene>
    <name evidence="8" type="ORF">CRD36_12785</name>
</gene>
<feature type="binding site" evidence="6">
    <location>
        <begin position="235"/>
        <end position="236"/>
    </location>
    <ligand>
        <name>S-adenosyl-L-methionine</name>
        <dbReference type="ChEBI" id="CHEBI:59789"/>
    </ligand>
</feature>
<feature type="binding site" evidence="6">
    <location>
        <position position="129"/>
    </location>
    <ligand>
        <name>S-adenosyl-L-methionine</name>
        <dbReference type="ChEBI" id="CHEBI:59789"/>
    </ligand>
</feature>
<comment type="caution">
    <text evidence="8">The sequence shown here is derived from an EMBL/GenBank/DDBJ whole genome shotgun (WGS) entry which is preliminary data.</text>
</comment>
<evidence type="ECO:0000256" key="5">
    <source>
        <dbReference type="PIRNR" id="PIRNR000410"/>
    </source>
</evidence>
<keyword evidence="3 5" id="KW-0808">Transferase</keyword>
<dbReference type="InterPro" id="IPR050903">
    <property type="entry name" value="Bact_Chemotaxis_MeTrfase"/>
</dbReference>
<dbReference type="Gene3D" id="3.40.50.150">
    <property type="entry name" value="Vaccinia Virus protein VP39"/>
    <property type="match status" value="1"/>
</dbReference>
<evidence type="ECO:0000259" key="7">
    <source>
        <dbReference type="PROSITE" id="PS50123"/>
    </source>
</evidence>
<protein>
    <recommendedName>
        <fullName evidence="5">Chemotaxis protein methyltransferase</fullName>
        <ecNumber evidence="5">2.1.1.80</ecNumber>
    </recommendedName>
</protein>
<dbReference type="InterPro" id="IPR026024">
    <property type="entry name" value="Chemotaxis_MeTrfase_CheR"/>
</dbReference>
<sequence length="290" mass="33949">MPLAREKEREFEWRQQDFDFLSALLHDKTGIVLTAKKKEMVYGRLVRRLRVLRLDSFEAYCRYLAGPDGETELGMALNAITTNTTNFFREIHHFEFLRDKILQPLRRQVDADAGHPVRIWSAGCSSGQEPYSIAMVMRRTLGGRTRNCKILATDLDTNMLDMAKAGYYEAERCADTIPKNLFKTYTRPSRRRTTRGHQEELREMSPDLKEIITFKELNLLHPWPMRGKFDAIFCRNVMIYFDRETQTNLVRRYAEYLKPNGILFVGHSESLLNVSDIYKCEGKTIYRVLT</sequence>
<organism evidence="8 9">
    <name type="scientific">Paremcibacter congregatus</name>
    <dbReference type="NCBI Taxonomy" id="2043170"/>
    <lineage>
        <taxon>Bacteria</taxon>
        <taxon>Pseudomonadati</taxon>
        <taxon>Pseudomonadota</taxon>
        <taxon>Alphaproteobacteria</taxon>
        <taxon>Emcibacterales</taxon>
        <taxon>Emcibacteraceae</taxon>
        <taxon>Paremcibacter</taxon>
    </lineage>
</organism>
<dbReference type="InterPro" id="IPR022641">
    <property type="entry name" value="CheR_N"/>
</dbReference>
<feature type="binding site" evidence="6">
    <location>
        <position position="154"/>
    </location>
    <ligand>
        <name>S-adenosyl-L-methionine</name>
        <dbReference type="ChEBI" id="CHEBI:59789"/>
    </ligand>
</feature>
<evidence type="ECO:0000256" key="1">
    <source>
        <dbReference type="ARBA" id="ARBA00001541"/>
    </source>
</evidence>
<feature type="binding site" evidence="6">
    <location>
        <begin position="218"/>
        <end position="219"/>
    </location>
    <ligand>
        <name>S-adenosyl-L-methionine</name>
        <dbReference type="ChEBI" id="CHEBI:59789"/>
    </ligand>
</feature>
<keyword evidence="2 5" id="KW-0489">Methyltransferase</keyword>
<name>A0A2G4YPP7_9PROT</name>
<proteinExistence type="predicted"/>
<evidence type="ECO:0000256" key="2">
    <source>
        <dbReference type="ARBA" id="ARBA00022603"/>
    </source>
</evidence>
<keyword evidence="4 5" id="KW-0949">S-adenosyl-L-methionine</keyword>
<feature type="domain" description="CheR-type methyltransferase" evidence="7">
    <location>
        <begin position="6"/>
        <end position="290"/>
    </location>
</feature>
<dbReference type="EC" id="2.1.1.80" evidence="5"/>
<feature type="binding site" evidence="6">
    <location>
        <position position="85"/>
    </location>
    <ligand>
        <name>S-adenosyl-L-methionine</name>
        <dbReference type="ChEBI" id="CHEBI:59789"/>
    </ligand>
</feature>
<dbReference type="PRINTS" id="PR00996">
    <property type="entry name" value="CHERMTFRASE"/>
</dbReference>
<dbReference type="CDD" id="cd02440">
    <property type="entry name" value="AdoMet_MTases"/>
    <property type="match status" value="1"/>
</dbReference>
<dbReference type="PROSITE" id="PS50123">
    <property type="entry name" value="CHER"/>
    <property type="match status" value="1"/>
</dbReference>
<dbReference type="GO" id="GO:0032259">
    <property type="term" value="P:methylation"/>
    <property type="evidence" value="ECO:0007669"/>
    <property type="project" value="UniProtKB-KW"/>
</dbReference>
<dbReference type="InterPro" id="IPR000780">
    <property type="entry name" value="CheR_MeTrfase"/>
</dbReference>
<dbReference type="FunCoup" id="A0A2G4YPP7">
    <property type="interactions" value="267"/>
</dbReference>
<dbReference type="PANTHER" id="PTHR24422:SF19">
    <property type="entry name" value="CHEMOTAXIS PROTEIN METHYLTRANSFERASE"/>
    <property type="match status" value="1"/>
</dbReference>
<dbReference type="PANTHER" id="PTHR24422">
    <property type="entry name" value="CHEMOTAXIS PROTEIN METHYLTRANSFERASE"/>
    <property type="match status" value="1"/>
</dbReference>
<feature type="binding site" evidence="6">
    <location>
        <position position="89"/>
    </location>
    <ligand>
        <name>S-adenosyl-L-methionine</name>
        <dbReference type="ChEBI" id="CHEBI:59789"/>
    </ligand>
</feature>
<evidence type="ECO:0000256" key="3">
    <source>
        <dbReference type="ARBA" id="ARBA00022679"/>
    </source>
</evidence>
<evidence type="ECO:0000256" key="6">
    <source>
        <dbReference type="PIRSR" id="PIRSR000410-1"/>
    </source>
</evidence>
<dbReference type="InterPro" id="IPR036804">
    <property type="entry name" value="CheR_N_sf"/>
</dbReference>
<evidence type="ECO:0000256" key="4">
    <source>
        <dbReference type="ARBA" id="ARBA00022691"/>
    </source>
</evidence>
<keyword evidence="9" id="KW-1185">Reference proteome</keyword>
<dbReference type="Proteomes" id="UP000229730">
    <property type="component" value="Unassembled WGS sequence"/>
</dbReference>
<dbReference type="EMBL" id="PDEM01000025">
    <property type="protein sequence ID" value="PHZ84288.1"/>
    <property type="molecule type" value="Genomic_DNA"/>
</dbReference>
<dbReference type="InParanoid" id="A0A2G4YPP7"/>
<comment type="function">
    <text evidence="5">Methylation of the membrane-bound methyl-accepting chemotaxis proteins (MCP) to form gamma-glutamyl methyl ester residues in MCP.</text>
</comment>
<dbReference type="SUPFAM" id="SSF47757">
    <property type="entry name" value="Chemotaxis receptor methyltransferase CheR, N-terminal domain"/>
    <property type="match status" value="1"/>
</dbReference>
<dbReference type="SMART" id="SM00138">
    <property type="entry name" value="MeTrc"/>
    <property type="match status" value="1"/>
</dbReference>
<dbReference type="Gene3D" id="1.10.155.10">
    <property type="entry name" value="Chemotaxis receptor methyltransferase CheR, N-terminal domain"/>
    <property type="match status" value="1"/>
</dbReference>
<dbReference type="Pfam" id="PF03705">
    <property type="entry name" value="CheR_N"/>
    <property type="match status" value="1"/>
</dbReference>
<reference evidence="8 9" key="1">
    <citation type="submission" date="2017-10" db="EMBL/GenBank/DDBJ databases">
        <title>Frigbacter circumglobatus gen. nov. sp. nov., isolated from sediment cultured in situ.</title>
        <authorList>
            <person name="Zhao Z."/>
        </authorList>
    </citation>
    <scope>NUCLEOTIDE SEQUENCE [LARGE SCALE GENOMIC DNA]</scope>
    <source>
        <strain evidence="8 9">ZYL</strain>
    </source>
</reference>
<dbReference type="Pfam" id="PF01739">
    <property type="entry name" value="CheR"/>
    <property type="match status" value="1"/>
</dbReference>
<dbReference type="OrthoDB" id="9816309at2"/>
<evidence type="ECO:0000313" key="9">
    <source>
        <dbReference type="Proteomes" id="UP000229730"/>
    </source>
</evidence>
<dbReference type="SUPFAM" id="SSF53335">
    <property type="entry name" value="S-adenosyl-L-methionine-dependent methyltransferases"/>
    <property type="match status" value="1"/>
</dbReference>
<dbReference type="AlphaFoldDB" id="A0A2G4YPP7"/>
<comment type="catalytic activity">
    <reaction evidence="1 5">
        <text>L-glutamyl-[protein] + S-adenosyl-L-methionine = [protein]-L-glutamate 5-O-methyl ester + S-adenosyl-L-homocysteine</text>
        <dbReference type="Rhea" id="RHEA:24452"/>
        <dbReference type="Rhea" id="RHEA-COMP:10208"/>
        <dbReference type="Rhea" id="RHEA-COMP:10311"/>
        <dbReference type="ChEBI" id="CHEBI:29973"/>
        <dbReference type="ChEBI" id="CHEBI:57856"/>
        <dbReference type="ChEBI" id="CHEBI:59789"/>
        <dbReference type="ChEBI" id="CHEBI:82795"/>
        <dbReference type="EC" id="2.1.1.80"/>
    </reaction>
</comment>
<feature type="binding site" evidence="6">
    <location>
        <position position="83"/>
    </location>
    <ligand>
        <name>S-adenosyl-L-methionine</name>
        <dbReference type="ChEBI" id="CHEBI:59789"/>
    </ligand>
</feature>
<dbReference type="PIRSF" id="PIRSF000410">
    <property type="entry name" value="CheR"/>
    <property type="match status" value="1"/>
</dbReference>